<name>A0ACB5RIB8_9CLOT</name>
<reference evidence="1" key="1">
    <citation type="journal article" date="2025" name="Int. J. Syst. Evol. Microbiol.">
        <title>Inconstantimicrobium mannanitabidum sp. nov., a novel member of the family Clostridiaceae isolated from anoxic soil under the treatment of reductive soil disinfestation.</title>
        <authorList>
            <person name="Ueki A."/>
            <person name="Tonouchi A."/>
            <person name="Honma S."/>
            <person name="Kaku N."/>
            <person name="Ueki K."/>
        </authorList>
    </citation>
    <scope>NUCLEOTIDE SEQUENCE</scope>
    <source>
        <strain evidence="1">TW13</strain>
    </source>
</reference>
<accession>A0ACB5RIB8</accession>
<gene>
    <name evidence="1" type="ORF">rsdtw13_41190</name>
</gene>
<protein>
    <submittedName>
        <fullName evidence="1">Uncharacterized protein</fullName>
    </submittedName>
</protein>
<keyword evidence="2" id="KW-1185">Reference proteome</keyword>
<comment type="caution">
    <text evidence="1">The sequence shown here is derived from an EMBL/GenBank/DDBJ whole genome shotgun (WGS) entry which is preliminary data.</text>
</comment>
<evidence type="ECO:0000313" key="1">
    <source>
        <dbReference type="EMBL" id="GKX68861.1"/>
    </source>
</evidence>
<evidence type="ECO:0000313" key="2">
    <source>
        <dbReference type="Proteomes" id="UP001058074"/>
    </source>
</evidence>
<sequence>MDELKVILKKFAESGWDLIAIPSKAYLDGNGSKEDLIKAVEQADRECGNCGCEFDPMYKKCLELKELL</sequence>
<dbReference type="EMBL" id="BROD01000001">
    <property type="protein sequence ID" value="GKX68861.1"/>
    <property type="molecule type" value="Genomic_DNA"/>
</dbReference>
<dbReference type="Proteomes" id="UP001058074">
    <property type="component" value="Unassembled WGS sequence"/>
</dbReference>
<organism evidence="1 2">
    <name type="scientific">Inconstantimicrobium mannanitabidum</name>
    <dbReference type="NCBI Taxonomy" id="1604901"/>
    <lineage>
        <taxon>Bacteria</taxon>
        <taxon>Bacillati</taxon>
        <taxon>Bacillota</taxon>
        <taxon>Clostridia</taxon>
        <taxon>Eubacteriales</taxon>
        <taxon>Clostridiaceae</taxon>
        <taxon>Inconstantimicrobium</taxon>
    </lineage>
</organism>
<proteinExistence type="predicted"/>